<evidence type="ECO:0000313" key="4">
    <source>
        <dbReference type="Proteomes" id="UP000028545"/>
    </source>
</evidence>
<reference evidence="3 4" key="1">
    <citation type="journal article" date="2014" name="Genome Announc.">
        <title>Draft genome sequence of the pathogenic fungus Scedosporium apiospermum.</title>
        <authorList>
            <person name="Vandeputte P."/>
            <person name="Ghamrawi S."/>
            <person name="Rechenmann M."/>
            <person name="Iltis A."/>
            <person name="Giraud S."/>
            <person name="Fleury M."/>
            <person name="Thornton C."/>
            <person name="Delhaes L."/>
            <person name="Meyer W."/>
            <person name="Papon N."/>
            <person name="Bouchara J.P."/>
        </authorList>
    </citation>
    <scope>NUCLEOTIDE SEQUENCE [LARGE SCALE GENOMIC DNA]</scope>
    <source>
        <strain evidence="3 4">IHEM 14462</strain>
    </source>
</reference>
<dbReference type="OrthoDB" id="1668230at2759"/>
<dbReference type="InterPro" id="IPR011009">
    <property type="entry name" value="Kinase-like_dom_sf"/>
</dbReference>
<evidence type="ECO:0000256" key="1">
    <source>
        <dbReference type="SAM" id="MobiDB-lite"/>
    </source>
</evidence>
<name>A0A084G578_PSEDA</name>
<evidence type="ECO:0000313" key="3">
    <source>
        <dbReference type="EMBL" id="KEZ42490.1"/>
    </source>
</evidence>
<dbReference type="PROSITE" id="PS50011">
    <property type="entry name" value="PROTEIN_KINASE_DOM"/>
    <property type="match status" value="1"/>
</dbReference>
<dbReference type="Pfam" id="PF00069">
    <property type="entry name" value="Pkinase"/>
    <property type="match status" value="1"/>
</dbReference>
<dbReference type="HOGENOM" id="CLU_076634_0_0_1"/>
<dbReference type="SMART" id="SM00220">
    <property type="entry name" value="S_TKc"/>
    <property type="match status" value="1"/>
</dbReference>
<comment type="caution">
    <text evidence="3">The sequence shown here is derived from an EMBL/GenBank/DDBJ whole genome shotgun (WGS) entry which is preliminary data.</text>
</comment>
<dbReference type="OMA" id="CDFDSAR"/>
<dbReference type="EMBL" id="JOWA01000099">
    <property type="protein sequence ID" value="KEZ42490.1"/>
    <property type="molecule type" value="Genomic_DNA"/>
</dbReference>
<sequence>MEITRNPRLCLDGIRGMTPRGAVDEFVFFLQDEKNDPGTVAFDTARPASQRQNENASPLLSRNNETATVGQQQGPILDRSSIHISGLAKTPPSQNKLLPENLEVLGLGSSGYVYKCPRGFAYKVHVSQREVDLMKAAGDCSVAPLSRLVPAEKRKAIQEEMVSLVERLHSSEIGLVHGDIKPANFLRCRDGKLRLCDFDSARLIADEEAEGWEGFVSERYVAPSRGFPDYGPPTVGDDNYALAISVWELFTGKDALIDEDMEEVSKYGRAVDVDELEDDDIREFVRNRLRDGGAKV</sequence>
<dbReference type="KEGG" id="sapo:SAPIO_CDS5701"/>
<dbReference type="SUPFAM" id="SSF56112">
    <property type="entry name" value="Protein kinase-like (PK-like)"/>
    <property type="match status" value="1"/>
</dbReference>
<dbReference type="GO" id="GO:0004672">
    <property type="term" value="F:protein kinase activity"/>
    <property type="evidence" value="ECO:0007669"/>
    <property type="project" value="InterPro"/>
</dbReference>
<feature type="compositionally biased region" description="Polar residues" evidence="1">
    <location>
        <begin position="47"/>
        <end position="74"/>
    </location>
</feature>
<dbReference type="RefSeq" id="XP_016642289.1">
    <property type="nucleotide sequence ID" value="XM_016787974.1"/>
</dbReference>
<gene>
    <name evidence="3" type="ORF">SAPIO_CDS5701</name>
</gene>
<dbReference type="VEuPathDB" id="FungiDB:SAPIO_CDS5701"/>
<organism evidence="3 4">
    <name type="scientific">Pseudallescheria apiosperma</name>
    <name type="common">Scedosporium apiospermum</name>
    <dbReference type="NCBI Taxonomy" id="563466"/>
    <lineage>
        <taxon>Eukaryota</taxon>
        <taxon>Fungi</taxon>
        <taxon>Dikarya</taxon>
        <taxon>Ascomycota</taxon>
        <taxon>Pezizomycotina</taxon>
        <taxon>Sordariomycetes</taxon>
        <taxon>Hypocreomycetidae</taxon>
        <taxon>Microascales</taxon>
        <taxon>Microascaceae</taxon>
        <taxon>Scedosporium</taxon>
    </lineage>
</organism>
<accession>A0A084G578</accession>
<feature type="region of interest" description="Disordered" evidence="1">
    <location>
        <begin position="46"/>
        <end position="75"/>
    </location>
</feature>
<feature type="domain" description="Protein kinase" evidence="2">
    <location>
        <begin position="1"/>
        <end position="296"/>
    </location>
</feature>
<dbReference type="Proteomes" id="UP000028545">
    <property type="component" value="Unassembled WGS sequence"/>
</dbReference>
<proteinExistence type="predicted"/>
<dbReference type="GO" id="GO:0005524">
    <property type="term" value="F:ATP binding"/>
    <property type="evidence" value="ECO:0007669"/>
    <property type="project" value="InterPro"/>
</dbReference>
<evidence type="ECO:0000259" key="2">
    <source>
        <dbReference type="PROSITE" id="PS50011"/>
    </source>
</evidence>
<dbReference type="GeneID" id="27724773"/>
<dbReference type="InterPro" id="IPR000719">
    <property type="entry name" value="Prot_kinase_dom"/>
</dbReference>
<protein>
    <recommendedName>
        <fullName evidence="2">Protein kinase domain-containing protein</fullName>
    </recommendedName>
</protein>
<dbReference type="AlphaFoldDB" id="A0A084G578"/>
<keyword evidence="4" id="KW-1185">Reference proteome</keyword>
<dbReference type="Gene3D" id="1.10.510.10">
    <property type="entry name" value="Transferase(Phosphotransferase) domain 1"/>
    <property type="match status" value="1"/>
</dbReference>